<keyword evidence="6" id="KW-1278">Translocase</keyword>
<feature type="transmembrane region" description="Helical" evidence="11">
    <location>
        <begin position="733"/>
        <end position="751"/>
    </location>
</feature>
<keyword evidence="8" id="KW-0406">Ion transport</keyword>
<dbReference type="Pfam" id="PF03030">
    <property type="entry name" value="H_PPase"/>
    <property type="match status" value="1"/>
</dbReference>
<keyword evidence="13" id="KW-1185">Reference proteome</keyword>
<feature type="transmembrane region" description="Helical" evidence="11">
    <location>
        <begin position="763"/>
        <end position="782"/>
    </location>
</feature>
<feature type="transmembrane region" description="Helical" evidence="11">
    <location>
        <begin position="111"/>
        <end position="132"/>
    </location>
</feature>
<proteinExistence type="inferred from homology"/>
<accession>A0ABP0K9J4</accession>
<dbReference type="NCBIfam" id="NF001953">
    <property type="entry name" value="PRK00733.2-1"/>
    <property type="match status" value="1"/>
</dbReference>
<feature type="transmembrane region" description="Helical" evidence="11">
    <location>
        <begin position="247"/>
        <end position="271"/>
    </location>
</feature>
<keyword evidence="4 11" id="KW-0812">Transmembrane</keyword>
<gene>
    <name evidence="12" type="ORF">SCF082_LOCUS16220</name>
</gene>
<keyword evidence="7 11" id="KW-1133">Transmembrane helix</keyword>
<feature type="transmembrane region" description="Helical" evidence="11">
    <location>
        <begin position="829"/>
        <end position="849"/>
    </location>
</feature>
<feature type="transmembrane region" description="Helical" evidence="11">
    <location>
        <begin position="467"/>
        <end position="488"/>
    </location>
</feature>
<feature type="transmembrane region" description="Helical" evidence="11">
    <location>
        <begin position="557"/>
        <end position="579"/>
    </location>
</feature>
<evidence type="ECO:0000313" key="13">
    <source>
        <dbReference type="Proteomes" id="UP001642464"/>
    </source>
</evidence>
<protein>
    <recommendedName>
        <fullName evidence="2">H(+)-exporting diphosphatase</fullName>
        <ecNumber evidence="2">7.1.3.1</ecNumber>
    </recommendedName>
</protein>
<evidence type="ECO:0000256" key="10">
    <source>
        <dbReference type="SAM" id="MobiDB-lite"/>
    </source>
</evidence>
<evidence type="ECO:0000256" key="11">
    <source>
        <dbReference type="SAM" id="Phobius"/>
    </source>
</evidence>
<dbReference type="PIRSF" id="PIRSF001265">
    <property type="entry name" value="H+-PPase"/>
    <property type="match status" value="1"/>
</dbReference>
<feature type="transmembrane region" description="Helical" evidence="11">
    <location>
        <begin position="283"/>
        <end position="303"/>
    </location>
</feature>
<reference evidence="12 13" key="1">
    <citation type="submission" date="2024-02" db="EMBL/GenBank/DDBJ databases">
        <authorList>
            <person name="Chen Y."/>
            <person name="Shah S."/>
            <person name="Dougan E. K."/>
            <person name="Thang M."/>
            <person name="Chan C."/>
        </authorList>
    </citation>
    <scope>NUCLEOTIDE SEQUENCE [LARGE SCALE GENOMIC DNA]</scope>
</reference>
<evidence type="ECO:0000256" key="9">
    <source>
        <dbReference type="ARBA" id="ARBA00023136"/>
    </source>
</evidence>
<evidence type="ECO:0000256" key="3">
    <source>
        <dbReference type="ARBA" id="ARBA00022448"/>
    </source>
</evidence>
<feature type="transmembrane region" description="Helical" evidence="11">
    <location>
        <begin position="188"/>
        <end position="216"/>
    </location>
</feature>
<feature type="transmembrane region" description="Helical" evidence="11">
    <location>
        <begin position="390"/>
        <end position="412"/>
    </location>
</feature>
<evidence type="ECO:0000256" key="2">
    <source>
        <dbReference type="ARBA" id="ARBA00013242"/>
    </source>
</evidence>
<evidence type="ECO:0000256" key="4">
    <source>
        <dbReference type="ARBA" id="ARBA00022692"/>
    </source>
</evidence>
<sequence>MDDVEVLMPPVAGTSGAGTGRGGQHVSNRGANAAAAAAALGGGAGTGAAGHDFAQSMRRTSSSARSRKTLKQILVNMDMLPRSSTLRSVLGVLGFCLMFLALFQGFALGSILLICLGAIVVSWALIHWMLLQDEGPVEMRTIAGFIREGSDSFFARVYGTIFKLSLPMAALLFMVYALRKPSKGHESLWAGGLAFLTALSFMLGAGCSAFAGYIGLWTSVRANVRVSACALRSYHGTIQLALRSGAIAALIVVTLVVLGISLLFIVYAGIYEGVEGEPGAIPFARLPLLLVGFGFGGSFVAIFSQLGGGIFTKAADVGADLVGKIDHDLPEDDPRNPAVIADLVGDNVGDCSARGADLFESISAEIISAMILGGTLSTDCGMSSTEARGFVLFPLLVHAFDLIVSTVGVLSVPDRPSSDTLIATSVKQMEDPLNILKRGYAVSLGCAVVGFFLATRWMLYTATAPSAWFYFFLCGLVGMATAYLQVIITQYYTDYDYQPVRRIAKACESGHATNVIAGLGVGMESVMIPTIVMSAAILSSYWLGLSSGLVDAEGKPNGGLFGTAVATMGMLSTAVYVLAMDVFGPIADNAGGIVEMSAQPESVRDITDRLDAVGNTTKATTKGYAVGSAGLACFLLFRAFMDEVTEYTGLEFETVDIATPEVFVGGFLGAAMVFRFAAMAMEAVGSSAQAVVAEVRRQFRDIRGIMDGTEKPQYAVCVDVVSKSALAKMTKPGLLVTLMPISVGVFFRIVGGYVGDPLLGAKSLAGLLMFSTVTGIMLALFLNNAGGAWDNTKKYIETGAHGGKGSEAHKAAVTGDTVGDPSKDTAGPALHVLIKLVSTITLVLCPLFVGTAP</sequence>
<evidence type="ECO:0000313" key="12">
    <source>
        <dbReference type="EMBL" id="CAK9023458.1"/>
    </source>
</evidence>
<feature type="transmembrane region" description="Helical" evidence="11">
    <location>
        <begin position="153"/>
        <end position="176"/>
    </location>
</feature>
<evidence type="ECO:0000256" key="7">
    <source>
        <dbReference type="ARBA" id="ARBA00022989"/>
    </source>
</evidence>
<keyword evidence="5" id="KW-0460">Magnesium</keyword>
<evidence type="ECO:0000256" key="8">
    <source>
        <dbReference type="ARBA" id="ARBA00023065"/>
    </source>
</evidence>
<dbReference type="HAMAP" id="MF_01129">
    <property type="entry name" value="PPase_energized_pump"/>
    <property type="match status" value="1"/>
</dbReference>
<feature type="transmembrane region" description="Helical" evidence="11">
    <location>
        <begin position="86"/>
        <end position="105"/>
    </location>
</feature>
<evidence type="ECO:0000256" key="5">
    <source>
        <dbReference type="ARBA" id="ARBA00022842"/>
    </source>
</evidence>
<dbReference type="EC" id="7.1.3.1" evidence="2"/>
<comment type="subcellular location">
    <subcellularLocation>
        <location evidence="1">Endomembrane system</location>
        <topology evidence="1">Multi-pass membrane protein</topology>
    </subcellularLocation>
</comment>
<feature type="transmembrane region" description="Helical" evidence="11">
    <location>
        <begin position="662"/>
        <end position="681"/>
    </location>
</feature>
<dbReference type="InterPro" id="IPR004131">
    <property type="entry name" value="PPase-energised_H-pump"/>
</dbReference>
<name>A0ABP0K9J4_9DINO</name>
<evidence type="ECO:0000256" key="6">
    <source>
        <dbReference type="ARBA" id="ARBA00022967"/>
    </source>
</evidence>
<dbReference type="EMBL" id="CAXAMM010010470">
    <property type="protein sequence ID" value="CAK9023458.1"/>
    <property type="molecule type" value="Genomic_DNA"/>
</dbReference>
<feature type="transmembrane region" description="Helical" evidence="11">
    <location>
        <begin position="526"/>
        <end position="545"/>
    </location>
</feature>
<dbReference type="NCBIfam" id="NF001960">
    <property type="entry name" value="PRK00733.3-5"/>
    <property type="match status" value="1"/>
</dbReference>
<keyword evidence="9 11" id="KW-0472">Membrane</keyword>
<dbReference type="NCBIfam" id="TIGR01104">
    <property type="entry name" value="V_PPase"/>
    <property type="match status" value="1"/>
</dbReference>
<organism evidence="12 13">
    <name type="scientific">Durusdinium trenchii</name>
    <dbReference type="NCBI Taxonomy" id="1381693"/>
    <lineage>
        <taxon>Eukaryota</taxon>
        <taxon>Sar</taxon>
        <taxon>Alveolata</taxon>
        <taxon>Dinophyceae</taxon>
        <taxon>Suessiales</taxon>
        <taxon>Symbiodiniaceae</taxon>
        <taxon>Durusdinium</taxon>
    </lineage>
</organism>
<dbReference type="Proteomes" id="UP001642464">
    <property type="component" value="Unassembled WGS sequence"/>
</dbReference>
<feature type="transmembrane region" description="Helical" evidence="11">
    <location>
        <begin position="439"/>
        <end position="460"/>
    </location>
</feature>
<keyword evidence="3" id="KW-0813">Transport</keyword>
<dbReference type="PANTHER" id="PTHR31998">
    <property type="entry name" value="K(+)-INSENSITIVE PYROPHOSPHATE-ENERGIZED PROTON PUMP"/>
    <property type="match status" value="1"/>
</dbReference>
<evidence type="ECO:0000256" key="1">
    <source>
        <dbReference type="ARBA" id="ARBA00004127"/>
    </source>
</evidence>
<feature type="region of interest" description="Disordered" evidence="10">
    <location>
        <begin position="1"/>
        <end position="25"/>
    </location>
</feature>
<comment type="caution">
    <text evidence="12">The sequence shown here is derived from an EMBL/GenBank/DDBJ whole genome shotgun (WGS) entry which is preliminary data.</text>
</comment>